<feature type="compositionally biased region" description="Basic and acidic residues" evidence="2">
    <location>
        <begin position="62"/>
        <end position="93"/>
    </location>
</feature>
<dbReference type="InterPro" id="IPR038949">
    <property type="entry name" value="TEKTL1"/>
</dbReference>
<dbReference type="Ensembl" id="ENSGMOT00000044255.1">
    <property type="protein sequence ID" value="ENSGMOP00000057080.1"/>
    <property type="gene ID" value="ENSGMOG00000027086.1"/>
</dbReference>
<dbReference type="PANTHER" id="PTHR35081:SF1">
    <property type="entry name" value="COILED-COIL DOMAIN-CONTAINING PROTEIN 105"/>
    <property type="match status" value="1"/>
</dbReference>
<reference evidence="3" key="2">
    <citation type="submission" date="2025-09" db="UniProtKB">
        <authorList>
            <consortium name="Ensembl"/>
        </authorList>
    </citation>
    <scope>IDENTIFICATION</scope>
</reference>
<name>A0A8C5FS31_GADMO</name>
<evidence type="ECO:0000313" key="3">
    <source>
        <dbReference type="Ensembl" id="ENSGMOP00000057080.1"/>
    </source>
</evidence>
<dbReference type="OMA" id="DCIRHSH"/>
<dbReference type="Proteomes" id="UP000694546">
    <property type="component" value="Chromosome 11"/>
</dbReference>
<reference evidence="3" key="1">
    <citation type="submission" date="2025-08" db="UniProtKB">
        <authorList>
            <consortium name="Ensembl"/>
        </authorList>
    </citation>
    <scope>IDENTIFICATION</scope>
</reference>
<evidence type="ECO:0000313" key="4">
    <source>
        <dbReference type="Proteomes" id="UP000694546"/>
    </source>
</evidence>
<feature type="region of interest" description="Disordered" evidence="2">
    <location>
        <begin position="405"/>
        <end position="426"/>
    </location>
</feature>
<organism evidence="3 4">
    <name type="scientific">Gadus morhua</name>
    <name type="common">Atlantic cod</name>
    <dbReference type="NCBI Taxonomy" id="8049"/>
    <lineage>
        <taxon>Eukaryota</taxon>
        <taxon>Metazoa</taxon>
        <taxon>Chordata</taxon>
        <taxon>Craniata</taxon>
        <taxon>Vertebrata</taxon>
        <taxon>Euteleostomi</taxon>
        <taxon>Actinopterygii</taxon>
        <taxon>Neopterygii</taxon>
        <taxon>Teleostei</taxon>
        <taxon>Neoteleostei</taxon>
        <taxon>Acanthomorphata</taxon>
        <taxon>Zeiogadaria</taxon>
        <taxon>Gadariae</taxon>
        <taxon>Gadiformes</taxon>
        <taxon>Gadoidei</taxon>
        <taxon>Gadidae</taxon>
        <taxon>Gadus</taxon>
    </lineage>
</organism>
<dbReference type="AlphaFoldDB" id="A0A8C5FS31"/>
<feature type="coiled-coil region" evidence="1">
    <location>
        <begin position="111"/>
        <end position="145"/>
    </location>
</feature>
<dbReference type="GeneTree" id="ENSGT00940000169011"/>
<evidence type="ECO:0000256" key="1">
    <source>
        <dbReference type="SAM" id="Coils"/>
    </source>
</evidence>
<feature type="compositionally biased region" description="Basic and acidic residues" evidence="2">
    <location>
        <begin position="409"/>
        <end position="426"/>
    </location>
</feature>
<evidence type="ECO:0000256" key="2">
    <source>
        <dbReference type="SAM" id="MobiDB-lite"/>
    </source>
</evidence>
<sequence length="426" mass="47884">RAMSVQQVPLGSVTIGAPAWRESTELSLRRACRLLRQTGLGPGGTAAARPRTPPTLGCPKHASTEDKTEKHGDTTEDDGNGRDHAASLRERCARQSTATAGEYMRWVREVELRLRRQAGRSSQEIAKLERERAHLEMMLRSIRNDLQVNRESAGQRTERRPRDGADLMLAWERRELTEMKHDVEETLRKTQQQVDFCLVVVYLSFSCRLLLLPGQSESEQVLDSSSLAINQSQRLREQIRHALSEVVARQRASQHVVNGGLVKKVAETVTLERSLVLTAAATRHAASRKQREVDSLRLSHGRAQGPESSSDVFCRERLGRPVVQVYQRHPGTELPEATHLLQGSAVLGYRLGESEDDAARLRRCFLQLCGEARGKRAAARRDTTVVRMRLQRGDKRVIPHILQQGEPKVTQEDDPCSHRNINEGPQ</sequence>
<accession>A0A8C5FS31</accession>
<keyword evidence="1" id="KW-0175">Coiled coil</keyword>
<dbReference type="PANTHER" id="PTHR35081">
    <property type="entry name" value="COILED-COIL DOMAIN-CONTAINING PROTEIN 105"/>
    <property type="match status" value="1"/>
</dbReference>
<keyword evidence="4" id="KW-1185">Reference proteome</keyword>
<protein>
    <submittedName>
        <fullName evidence="3">Tektin like 1</fullName>
    </submittedName>
</protein>
<proteinExistence type="predicted"/>
<feature type="region of interest" description="Disordered" evidence="2">
    <location>
        <begin position="38"/>
        <end position="94"/>
    </location>
</feature>
<feature type="region of interest" description="Disordered" evidence="2">
    <location>
        <begin position="288"/>
        <end position="311"/>
    </location>
</feature>